<keyword evidence="2" id="KW-1185">Reference proteome</keyword>
<organism evidence="1 2">
    <name type="scientific">Diphasiastrum complanatum</name>
    <name type="common">Issler's clubmoss</name>
    <name type="synonym">Lycopodium complanatum</name>
    <dbReference type="NCBI Taxonomy" id="34168"/>
    <lineage>
        <taxon>Eukaryota</taxon>
        <taxon>Viridiplantae</taxon>
        <taxon>Streptophyta</taxon>
        <taxon>Embryophyta</taxon>
        <taxon>Tracheophyta</taxon>
        <taxon>Lycopodiopsida</taxon>
        <taxon>Lycopodiales</taxon>
        <taxon>Lycopodiaceae</taxon>
        <taxon>Lycopodioideae</taxon>
        <taxon>Diphasiastrum</taxon>
    </lineage>
</organism>
<sequence length="378" mass="42447">METAGHAISESPSDENQNHNATPSATPVAVVAKSASASPLDDSLETFLQNFFSQHRLDEASQKSIRDKLASNLIHSSYSLSRSAPSTLILAGLPAVFVDECTRAGLFHPEASSAKQTIEAGPKPATWSPVPKWSSLDGRSHPSQIIVHRTPHNNHRGVNWSLNEIIVLLDAKRRDDAACAPGRGSKKVRSSDDRWTTIAQYCQANDVSKSAQQCMNKWEKLNTSFRKVYDYQKRFHSTHESYWNLSRERREDKALPISFNRDVYKAMSDRFSYDHINPEGEEEDQLNDSEDDLLSMSSEEKTAGRKRKLEPKSPGFKKDMVDDTKHLIESFERIEQKKLQIERQRIACDEKGSALICKSIAEIASSIRSIAEAIQSMS</sequence>
<dbReference type="EMBL" id="CM055111">
    <property type="protein sequence ID" value="KAJ7519639.1"/>
    <property type="molecule type" value="Genomic_DNA"/>
</dbReference>
<name>A0ACC2ARM5_DIPCM</name>
<proteinExistence type="predicted"/>
<evidence type="ECO:0000313" key="2">
    <source>
        <dbReference type="Proteomes" id="UP001162992"/>
    </source>
</evidence>
<evidence type="ECO:0000313" key="1">
    <source>
        <dbReference type="EMBL" id="KAJ7519639.1"/>
    </source>
</evidence>
<gene>
    <name evidence="1" type="ORF">O6H91_20G047900</name>
</gene>
<accession>A0ACC2ARM5</accession>
<reference evidence="2" key="1">
    <citation type="journal article" date="2024" name="Proc. Natl. Acad. Sci. U.S.A.">
        <title>Extraordinary preservation of gene collinearity over three hundred million years revealed in homosporous lycophytes.</title>
        <authorList>
            <person name="Li C."/>
            <person name="Wickell D."/>
            <person name="Kuo L.Y."/>
            <person name="Chen X."/>
            <person name="Nie B."/>
            <person name="Liao X."/>
            <person name="Peng D."/>
            <person name="Ji J."/>
            <person name="Jenkins J."/>
            <person name="Williams M."/>
            <person name="Shu S."/>
            <person name="Plott C."/>
            <person name="Barry K."/>
            <person name="Rajasekar S."/>
            <person name="Grimwood J."/>
            <person name="Han X."/>
            <person name="Sun S."/>
            <person name="Hou Z."/>
            <person name="He W."/>
            <person name="Dai G."/>
            <person name="Sun C."/>
            <person name="Schmutz J."/>
            <person name="Leebens-Mack J.H."/>
            <person name="Li F.W."/>
            <person name="Wang L."/>
        </authorList>
    </citation>
    <scope>NUCLEOTIDE SEQUENCE [LARGE SCALE GENOMIC DNA]</scope>
    <source>
        <strain evidence="2">cv. PW_Plant_1</strain>
    </source>
</reference>
<protein>
    <submittedName>
        <fullName evidence="1">Uncharacterized protein</fullName>
    </submittedName>
</protein>
<comment type="caution">
    <text evidence="1">The sequence shown here is derived from an EMBL/GenBank/DDBJ whole genome shotgun (WGS) entry which is preliminary data.</text>
</comment>
<dbReference type="Proteomes" id="UP001162992">
    <property type="component" value="Chromosome 20"/>
</dbReference>